<name>A0A4T2BUY7_9MICO</name>
<evidence type="ECO:0000256" key="2">
    <source>
        <dbReference type="ARBA" id="ARBA00022643"/>
    </source>
</evidence>
<organism evidence="7 8">
    <name type="scientific">Subtercola vilae</name>
    <dbReference type="NCBI Taxonomy" id="2056433"/>
    <lineage>
        <taxon>Bacteria</taxon>
        <taxon>Bacillati</taxon>
        <taxon>Actinomycetota</taxon>
        <taxon>Actinomycetes</taxon>
        <taxon>Micrococcales</taxon>
        <taxon>Microbacteriaceae</taxon>
        <taxon>Subtercola</taxon>
    </lineage>
</organism>
<dbReference type="GO" id="GO:0016705">
    <property type="term" value="F:oxidoreductase activity, acting on paired donors, with incorporation or reduction of molecular oxygen"/>
    <property type="evidence" value="ECO:0007669"/>
    <property type="project" value="InterPro"/>
</dbReference>
<evidence type="ECO:0000313" key="8">
    <source>
        <dbReference type="Proteomes" id="UP000306192"/>
    </source>
</evidence>
<evidence type="ECO:0000259" key="6">
    <source>
        <dbReference type="Pfam" id="PF00296"/>
    </source>
</evidence>
<dbReference type="OrthoDB" id="3265338at2"/>
<keyword evidence="3" id="KW-0560">Oxidoreductase</keyword>
<dbReference type="Proteomes" id="UP000306192">
    <property type="component" value="Unassembled WGS sequence"/>
</dbReference>
<keyword evidence="8" id="KW-1185">Reference proteome</keyword>
<feature type="compositionally biased region" description="Basic and acidic residues" evidence="5">
    <location>
        <begin position="304"/>
        <end position="323"/>
    </location>
</feature>
<keyword evidence="4" id="KW-0503">Monooxygenase</keyword>
<gene>
    <name evidence="7" type="ORF">D4765_12005</name>
</gene>
<dbReference type="InterPro" id="IPR011251">
    <property type="entry name" value="Luciferase-like_dom"/>
</dbReference>
<dbReference type="SUPFAM" id="SSF51679">
    <property type="entry name" value="Bacterial luciferase-like"/>
    <property type="match status" value="1"/>
</dbReference>
<evidence type="ECO:0000256" key="3">
    <source>
        <dbReference type="ARBA" id="ARBA00023002"/>
    </source>
</evidence>
<feature type="compositionally biased region" description="Low complexity" evidence="5">
    <location>
        <begin position="377"/>
        <end position="390"/>
    </location>
</feature>
<dbReference type="Gene3D" id="3.20.20.30">
    <property type="entry name" value="Luciferase-like domain"/>
    <property type="match status" value="1"/>
</dbReference>
<protein>
    <submittedName>
        <fullName evidence="7">LLM class flavin-dependent oxidoreductase</fullName>
    </submittedName>
</protein>
<feature type="region of interest" description="Disordered" evidence="5">
    <location>
        <begin position="298"/>
        <end position="323"/>
    </location>
</feature>
<dbReference type="InterPro" id="IPR036661">
    <property type="entry name" value="Luciferase-like_sf"/>
</dbReference>
<dbReference type="EMBL" id="QYRT01000023">
    <property type="protein sequence ID" value="TIH34822.1"/>
    <property type="molecule type" value="Genomic_DNA"/>
</dbReference>
<proteinExistence type="predicted"/>
<feature type="domain" description="Luciferase-like" evidence="6">
    <location>
        <begin position="37"/>
        <end position="357"/>
    </location>
</feature>
<dbReference type="AlphaFoldDB" id="A0A4T2BUY7"/>
<dbReference type="PANTHER" id="PTHR30011:SF16">
    <property type="entry name" value="C2H2 FINGER DOMAIN TRANSCRIPTION FACTOR (EUROFUNG)-RELATED"/>
    <property type="match status" value="1"/>
</dbReference>
<dbReference type="InterPro" id="IPR051260">
    <property type="entry name" value="Diverse_substr_monoxygenases"/>
</dbReference>
<evidence type="ECO:0000313" key="7">
    <source>
        <dbReference type="EMBL" id="TIH34822.1"/>
    </source>
</evidence>
<dbReference type="RefSeq" id="WP_136642537.1">
    <property type="nucleotide sequence ID" value="NZ_QYRT01000023.1"/>
</dbReference>
<reference evidence="7 8" key="1">
    <citation type="journal article" date="2019" name="Microorganisms">
        <title>Systematic Affiliation and Genome Analysis of Subtercola vilae DB165(T) with Particular Emphasis on Cold Adaptation of an Isolate from a High-Altitude Cold Volcano Lake.</title>
        <authorList>
            <person name="Villalobos A.S."/>
            <person name="Wiese J."/>
            <person name="Imhoff J.F."/>
            <person name="Dorador C."/>
            <person name="Keller A."/>
            <person name="Hentschel U."/>
        </authorList>
    </citation>
    <scope>NUCLEOTIDE SEQUENCE [LARGE SCALE GENOMIC DNA]</scope>
    <source>
        <strain evidence="7 8">DB165</strain>
    </source>
</reference>
<dbReference type="Pfam" id="PF00296">
    <property type="entry name" value="Bac_luciferase"/>
    <property type="match status" value="1"/>
</dbReference>
<accession>A0A4T2BUY7</accession>
<evidence type="ECO:0000256" key="5">
    <source>
        <dbReference type="SAM" id="MobiDB-lite"/>
    </source>
</evidence>
<evidence type="ECO:0000256" key="4">
    <source>
        <dbReference type="ARBA" id="ARBA00023033"/>
    </source>
</evidence>
<keyword evidence="1" id="KW-0285">Flavoprotein</keyword>
<dbReference type="PANTHER" id="PTHR30011">
    <property type="entry name" value="ALKANESULFONATE MONOOXYGENASE-RELATED"/>
    <property type="match status" value="1"/>
</dbReference>
<comment type="caution">
    <text evidence="7">The sequence shown here is derived from an EMBL/GenBank/DDBJ whole genome shotgun (WGS) entry which is preliminary data.</text>
</comment>
<evidence type="ECO:0000256" key="1">
    <source>
        <dbReference type="ARBA" id="ARBA00022630"/>
    </source>
</evidence>
<feature type="region of interest" description="Disordered" evidence="5">
    <location>
        <begin position="377"/>
        <end position="412"/>
    </location>
</feature>
<dbReference type="GO" id="GO:0004497">
    <property type="term" value="F:monooxygenase activity"/>
    <property type="evidence" value="ECO:0007669"/>
    <property type="project" value="UniProtKB-KW"/>
</dbReference>
<sequence length="412" mass="41659">MTGSPRPFLLGVRVAAPLLEGAPAAESDEHAGPDAFGGLDGFVRAARLADESGLSYVAVAEGGFATMAGPELAAYLARKTVQTGILSSAESHYAEPFHVAKAAATLDFVSGGRAGLEVRAARSPQLDAAFPAALPLELDELAEQGAEFVAVVRELWDSWEDGAELRDAPSGRYLDSAKLHHIAHAGPYFTVRGPLITPRPPQGQPPIVVSVTAADMFAAGPARLAFLLSADALLLPDLPQTAAGSAVVAASSVAAFAARLAAAAAAAAASSAAAVVDSGYRMPALLIQLADDAVGASADPRTTGFHDAEDAAADPRTDGLHDASARPASHAVARALALLDEGTVTGVEFASAAQLAAALTHPDWPALAAAVTATAAPAPAPAEPSTAAATLGGPQTLRERFALGRPASRYSR</sequence>
<keyword evidence="2" id="KW-0288">FMN</keyword>